<keyword evidence="2" id="KW-1133">Transmembrane helix</keyword>
<dbReference type="OrthoDB" id="2384195at2759"/>
<organism evidence="4 5">
    <name type="scientific">Acaulospora morrowiae</name>
    <dbReference type="NCBI Taxonomy" id="94023"/>
    <lineage>
        <taxon>Eukaryota</taxon>
        <taxon>Fungi</taxon>
        <taxon>Fungi incertae sedis</taxon>
        <taxon>Mucoromycota</taxon>
        <taxon>Glomeromycotina</taxon>
        <taxon>Glomeromycetes</taxon>
        <taxon>Diversisporales</taxon>
        <taxon>Acaulosporaceae</taxon>
        <taxon>Acaulospora</taxon>
    </lineage>
</organism>
<feature type="signal peptide" evidence="3">
    <location>
        <begin position="1"/>
        <end position="25"/>
    </location>
</feature>
<keyword evidence="5" id="KW-1185">Reference proteome</keyword>
<keyword evidence="2" id="KW-0472">Membrane</keyword>
<dbReference type="SUPFAM" id="SSF81321">
    <property type="entry name" value="Family A G protein-coupled receptor-like"/>
    <property type="match status" value="1"/>
</dbReference>
<dbReference type="Gene3D" id="1.20.1070.10">
    <property type="entry name" value="Rhodopsin 7-helix transmembrane proteins"/>
    <property type="match status" value="1"/>
</dbReference>
<feature type="transmembrane region" description="Helical" evidence="2">
    <location>
        <begin position="295"/>
        <end position="318"/>
    </location>
</feature>
<gene>
    <name evidence="4" type="ORF">AMORRO_LOCUS6090</name>
</gene>
<evidence type="ECO:0000256" key="2">
    <source>
        <dbReference type="SAM" id="Phobius"/>
    </source>
</evidence>
<name>A0A9N9BBR5_9GLOM</name>
<accession>A0A9N9BBR5</accession>
<sequence length="417" mass="47856">MHLFSSINRNLILIASLILFCKISSYQLDFVGAVKLSREFHDYDDENLRNKLFIKIVKKDAQLIGFTDNYNNSTDGTNYVAVVNVVAVIFGNFDLVACSYVIYSAYIKGRMQSLSMSDRVPLYLSFSDVCQCKKSYHLHLIHAKLYLLNDKQPYDSWIWLQSDRLFVFPTDEHGFDFDDKHLRDHLPEGCKTLENIIRILRLEILCFDNAPFCRAVGTFDCITFVITCFCYIQTLYTIFNVDREEMTDSSERIDRWNKLERQAIKKIMIYITLFMMKWIPLMTFGIGIMSGYEDIWIFILFVISFNLGGICNCILYLMNGDSPEHNDSAPEQTTNSTASLSQKTNTNQSEVCQITLPPEAYIPQTRDSMADSVILNLEEKVLQYPSGSSEQNYNCSMIGDDESSGSDDDEIRVIGVA</sequence>
<evidence type="ECO:0000313" key="4">
    <source>
        <dbReference type="EMBL" id="CAG8562603.1"/>
    </source>
</evidence>
<feature type="compositionally biased region" description="Polar residues" evidence="1">
    <location>
        <begin position="386"/>
        <end position="395"/>
    </location>
</feature>
<feature type="compositionally biased region" description="Polar residues" evidence="1">
    <location>
        <begin position="329"/>
        <end position="348"/>
    </location>
</feature>
<feature type="chain" id="PRO_5040479413" evidence="3">
    <location>
        <begin position="26"/>
        <end position="417"/>
    </location>
</feature>
<feature type="region of interest" description="Disordered" evidence="1">
    <location>
        <begin position="386"/>
        <end position="417"/>
    </location>
</feature>
<evidence type="ECO:0000256" key="3">
    <source>
        <dbReference type="SAM" id="SignalP"/>
    </source>
</evidence>
<feature type="transmembrane region" description="Helical" evidence="2">
    <location>
        <begin position="79"/>
        <end position="103"/>
    </location>
</feature>
<proteinExistence type="predicted"/>
<comment type="caution">
    <text evidence="4">The sequence shown here is derived from an EMBL/GenBank/DDBJ whole genome shotgun (WGS) entry which is preliminary data.</text>
</comment>
<dbReference type="Proteomes" id="UP000789342">
    <property type="component" value="Unassembled WGS sequence"/>
</dbReference>
<dbReference type="EMBL" id="CAJVPV010003922">
    <property type="protein sequence ID" value="CAG8562603.1"/>
    <property type="molecule type" value="Genomic_DNA"/>
</dbReference>
<feature type="compositionally biased region" description="Acidic residues" evidence="1">
    <location>
        <begin position="399"/>
        <end position="410"/>
    </location>
</feature>
<reference evidence="4" key="1">
    <citation type="submission" date="2021-06" db="EMBL/GenBank/DDBJ databases">
        <authorList>
            <person name="Kallberg Y."/>
            <person name="Tangrot J."/>
            <person name="Rosling A."/>
        </authorList>
    </citation>
    <scope>NUCLEOTIDE SEQUENCE</scope>
    <source>
        <strain evidence="4">CL551</strain>
    </source>
</reference>
<feature type="transmembrane region" description="Helical" evidence="2">
    <location>
        <begin position="267"/>
        <end position="289"/>
    </location>
</feature>
<evidence type="ECO:0000313" key="5">
    <source>
        <dbReference type="Proteomes" id="UP000789342"/>
    </source>
</evidence>
<keyword evidence="2" id="KW-0812">Transmembrane</keyword>
<feature type="region of interest" description="Disordered" evidence="1">
    <location>
        <begin position="325"/>
        <end position="348"/>
    </location>
</feature>
<keyword evidence="3" id="KW-0732">Signal</keyword>
<dbReference type="AlphaFoldDB" id="A0A9N9BBR5"/>
<protein>
    <submittedName>
        <fullName evidence="4">10536_t:CDS:1</fullName>
    </submittedName>
</protein>
<evidence type="ECO:0000256" key="1">
    <source>
        <dbReference type="SAM" id="MobiDB-lite"/>
    </source>
</evidence>